<dbReference type="PANTHER" id="PTHR31973">
    <property type="entry name" value="POLYPROTEIN, PUTATIVE-RELATED"/>
    <property type="match status" value="1"/>
</dbReference>
<evidence type="ECO:0000313" key="1">
    <source>
        <dbReference type="EMBL" id="KAL0403800.1"/>
    </source>
</evidence>
<name>A0AAW2TGZ8_SESRA</name>
<evidence type="ECO:0008006" key="2">
    <source>
        <dbReference type="Google" id="ProtNLM"/>
    </source>
</evidence>
<reference evidence="1" key="2">
    <citation type="journal article" date="2024" name="Plant">
        <title>Genomic evolution and insights into agronomic trait innovations of Sesamum species.</title>
        <authorList>
            <person name="Miao H."/>
            <person name="Wang L."/>
            <person name="Qu L."/>
            <person name="Liu H."/>
            <person name="Sun Y."/>
            <person name="Le M."/>
            <person name="Wang Q."/>
            <person name="Wei S."/>
            <person name="Zheng Y."/>
            <person name="Lin W."/>
            <person name="Duan Y."/>
            <person name="Cao H."/>
            <person name="Xiong S."/>
            <person name="Wang X."/>
            <person name="Wei L."/>
            <person name="Li C."/>
            <person name="Ma Q."/>
            <person name="Ju M."/>
            <person name="Zhao R."/>
            <person name="Li G."/>
            <person name="Mu C."/>
            <person name="Tian Q."/>
            <person name="Mei H."/>
            <person name="Zhang T."/>
            <person name="Gao T."/>
            <person name="Zhang H."/>
        </authorList>
    </citation>
    <scope>NUCLEOTIDE SEQUENCE</scope>
    <source>
        <strain evidence="1">G02</strain>
    </source>
</reference>
<dbReference type="AlphaFoldDB" id="A0AAW2TGZ8"/>
<reference evidence="1" key="1">
    <citation type="submission" date="2020-06" db="EMBL/GenBank/DDBJ databases">
        <authorList>
            <person name="Li T."/>
            <person name="Hu X."/>
            <person name="Zhang T."/>
            <person name="Song X."/>
            <person name="Zhang H."/>
            <person name="Dai N."/>
            <person name="Sheng W."/>
            <person name="Hou X."/>
            <person name="Wei L."/>
        </authorList>
    </citation>
    <scope>NUCLEOTIDE SEQUENCE</scope>
    <source>
        <strain evidence="1">G02</strain>
        <tissue evidence="1">Leaf</tissue>
    </source>
</reference>
<dbReference type="EMBL" id="JACGWJ010000008">
    <property type="protein sequence ID" value="KAL0403800.1"/>
    <property type="molecule type" value="Genomic_DNA"/>
</dbReference>
<organism evidence="1">
    <name type="scientific">Sesamum radiatum</name>
    <name type="common">Black benniseed</name>
    <dbReference type="NCBI Taxonomy" id="300843"/>
    <lineage>
        <taxon>Eukaryota</taxon>
        <taxon>Viridiplantae</taxon>
        <taxon>Streptophyta</taxon>
        <taxon>Embryophyta</taxon>
        <taxon>Tracheophyta</taxon>
        <taxon>Spermatophyta</taxon>
        <taxon>Magnoliopsida</taxon>
        <taxon>eudicotyledons</taxon>
        <taxon>Gunneridae</taxon>
        <taxon>Pentapetalae</taxon>
        <taxon>asterids</taxon>
        <taxon>lamiids</taxon>
        <taxon>Lamiales</taxon>
        <taxon>Pedaliaceae</taxon>
        <taxon>Sesamum</taxon>
    </lineage>
</organism>
<accession>A0AAW2TGZ8</accession>
<protein>
    <recommendedName>
        <fullName evidence="2">MULE transposase domain-containing protein</fullName>
    </recommendedName>
</protein>
<gene>
    <name evidence="1" type="ORF">Sradi_2020800</name>
</gene>
<dbReference type="PANTHER" id="PTHR31973:SF195">
    <property type="entry name" value="MUDR FAMILY TRANSPOSASE"/>
    <property type="match status" value="1"/>
</dbReference>
<sequence length="146" mass="17039">MIATLLLGLVRQDPAYNIKYVQQNMKDNFDFDISYHKAWHALKAAREEVYGIWESSVQKLSKFMAALQKSNPGQWLHLDTDRPNLKILNYVFCAFRACFERFHYCRNLISINGTHLYTKYKHKLLVAVTLDANQQILPIAFALVDE</sequence>
<proteinExistence type="predicted"/>
<comment type="caution">
    <text evidence="1">The sequence shown here is derived from an EMBL/GenBank/DDBJ whole genome shotgun (WGS) entry which is preliminary data.</text>
</comment>